<dbReference type="SUPFAM" id="SSF56112">
    <property type="entry name" value="Protein kinase-like (PK-like)"/>
    <property type="match status" value="1"/>
</dbReference>
<dbReference type="Gene3D" id="1.10.510.10">
    <property type="entry name" value="Transferase(Phosphotransferase) domain 1"/>
    <property type="match status" value="1"/>
</dbReference>
<feature type="domain" description="Protein kinase" evidence="12">
    <location>
        <begin position="12"/>
        <end position="273"/>
    </location>
</feature>
<evidence type="ECO:0000256" key="10">
    <source>
        <dbReference type="SAM" id="MobiDB-lite"/>
    </source>
</evidence>
<feature type="transmembrane region" description="Helical" evidence="11">
    <location>
        <begin position="330"/>
        <end position="352"/>
    </location>
</feature>
<evidence type="ECO:0000256" key="8">
    <source>
        <dbReference type="ARBA" id="ARBA00022840"/>
    </source>
</evidence>
<reference evidence="13 14" key="1">
    <citation type="submission" date="2023-08" db="EMBL/GenBank/DDBJ databases">
        <title>Nocardioides seae sp. nov., a bacterium isolated from a soil.</title>
        <authorList>
            <person name="Wang X."/>
        </authorList>
    </citation>
    <scope>NUCLEOTIDE SEQUENCE [LARGE SCALE GENOMIC DNA]</scope>
    <source>
        <strain evidence="13 14">YZH12</strain>
    </source>
</reference>
<dbReference type="InterPro" id="IPR000719">
    <property type="entry name" value="Prot_kinase_dom"/>
</dbReference>
<dbReference type="SUPFAM" id="SSF53822">
    <property type="entry name" value="Periplasmic binding protein-like I"/>
    <property type="match status" value="1"/>
</dbReference>
<keyword evidence="6 9" id="KW-0547">Nucleotide-binding</keyword>
<evidence type="ECO:0000256" key="1">
    <source>
        <dbReference type="ARBA" id="ARBA00010062"/>
    </source>
</evidence>
<dbReference type="InterPro" id="IPR028081">
    <property type="entry name" value="Leu-bd"/>
</dbReference>
<keyword evidence="8 9" id="KW-0067">ATP-binding</keyword>
<keyword evidence="4" id="KW-0808">Transferase</keyword>
<sequence length="770" mass="79205">MLPEPGQSFGPYDVVDRIGNGAMGVVYRAVHRDLEREVALKVLAPQLSSDPDYRVRFLSEARTLARLESHHIVGIYDAGERDGWLYLAMQLVTDGDLADWMRAHGPVPPALALDLLRQLADGLGTAHAAGVLHRDVKTSNVLVRRLPDGGLRAYLCDFGIAQADGVSHTRTGGLIGTWTYLAPERHHGAPASEASDMYAMGCLLWVMLTGRPPYEGSTEMAVALAHVNAPVPQLSEASPLDARINALLRGLLEKDPGRRIRTAGGLVAAIDAIGVGGGGTVAAGTRYATGAAPGGVAGGGGTRTGGAGTGSREHHAYASPAPQRAGRGRWWLAAVLALVVVVGGSTAVVLTLGRDGGGTPGGDPTEVPYADDTEAGVVDAPLTVSACEEGTEPSDGQLRIGALAPETSVFATQSPAVSAGVGLAISDINDAGGVDGVEVCSVTAEALGEEATDDLVDAGVSAVVGGFETLETGAVANRLAGDDVTYFIPGAYNTPLEGGQDFVYRLIADSASLGWAMADQLAGGLSVGVVSTAEEPYGADRQGVVDAFERQSMDCAYGCTADEVLPSGFTDWAGLVATLQNREVTHLAVPDLSVTLPLLTALDEAGWTGEVVLGMNAVSEDLSSLSPELRAGITGLFPTRTPDDAFRQRLVEWAAASGAPTLTSIGGSSESYDGAVLAALAAVRGGAVDGTTIDENVRAVSGSEGGTQCVTFRRCAALLEAGEEVVYRGLAVAGPLDEDHELSAAGFDVFSFAEVGTGERTGESVIGRRE</sequence>
<evidence type="ECO:0000259" key="12">
    <source>
        <dbReference type="PROSITE" id="PS50011"/>
    </source>
</evidence>
<dbReference type="InterPro" id="IPR028082">
    <property type="entry name" value="Peripla_BP_I"/>
</dbReference>
<keyword evidence="14" id="KW-1185">Reference proteome</keyword>
<dbReference type="RefSeq" id="WP_315735486.1">
    <property type="nucleotide sequence ID" value="NZ_JAVYII010000010.1"/>
</dbReference>
<proteinExistence type="inferred from homology"/>
<name>A0ABU3Q0W3_9ACTN</name>
<keyword evidence="3" id="KW-0723">Serine/threonine-protein kinase</keyword>
<dbReference type="CDD" id="cd06268">
    <property type="entry name" value="PBP1_ABC_transporter_LIVBP-like"/>
    <property type="match status" value="1"/>
</dbReference>
<keyword evidence="7 13" id="KW-0418">Kinase</keyword>
<dbReference type="EC" id="2.7.11.1" evidence="2"/>
<accession>A0ABU3Q0W3</accession>
<dbReference type="InterPro" id="IPR011009">
    <property type="entry name" value="Kinase-like_dom_sf"/>
</dbReference>
<dbReference type="EMBL" id="JAVYII010000010">
    <property type="protein sequence ID" value="MDT9595081.1"/>
    <property type="molecule type" value="Genomic_DNA"/>
</dbReference>
<evidence type="ECO:0000256" key="6">
    <source>
        <dbReference type="ARBA" id="ARBA00022741"/>
    </source>
</evidence>
<evidence type="ECO:0000313" key="13">
    <source>
        <dbReference type="EMBL" id="MDT9595081.1"/>
    </source>
</evidence>
<feature type="region of interest" description="Disordered" evidence="10">
    <location>
        <begin position="297"/>
        <end position="321"/>
    </location>
</feature>
<comment type="similarity">
    <text evidence="1">Belongs to the leucine-binding protein family.</text>
</comment>
<dbReference type="PANTHER" id="PTHR43289:SF6">
    <property type="entry name" value="SERINE_THREONINE-PROTEIN KINASE NEKL-3"/>
    <property type="match status" value="1"/>
</dbReference>
<dbReference type="PANTHER" id="PTHR43289">
    <property type="entry name" value="MITOGEN-ACTIVATED PROTEIN KINASE KINASE KINASE 20-RELATED"/>
    <property type="match status" value="1"/>
</dbReference>
<comment type="caution">
    <text evidence="13">The sequence shown here is derived from an EMBL/GenBank/DDBJ whole genome shotgun (WGS) entry which is preliminary data.</text>
</comment>
<dbReference type="SMART" id="SM00220">
    <property type="entry name" value="S_TKc"/>
    <property type="match status" value="1"/>
</dbReference>
<feature type="binding site" evidence="9">
    <location>
        <position position="41"/>
    </location>
    <ligand>
        <name>ATP</name>
        <dbReference type="ChEBI" id="CHEBI:30616"/>
    </ligand>
</feature>
<evidence type="ECO:0000256" key="7">
    <source>
        <dbReference type="ARBA" id="ARBA00022777"/>
    </source>
</evidence>
<evidence type="ECO:0000256" key="3">
    <source>
        <dbReference type="ARBA" id="ARBA00022527"/>
    </source>
</evidence>
<evidence type="ECO:0000256" key="11">
    <source>
        <dbReference type="SAM" id="Phobius"/>
    </source>
</evidence>
<dbReference type="Gene3D" id="3.30.200.20">
    <property type="entry name" value="Phosphorylase Kinase, domain 1"/>
    <property type="match status" value="1"/>
</dbReference>
<feature type="compositionally biased region" description="Gly residues" evidence="10">
    <location>
        <begin position="297"/>
        <end position="309"/>
    </location>
</feature>
<dbReference type="Gene3D" id="3.40.50.2300">
    <property type="match status" value="2"/>
</dbReference>
<keyword evidence="5" id="KW-0732">Signal</keyword>
<dbReference type="PROSITE" id="PS00108">
    <property type="entry name" value="PROTEIN_KINASE_ST"/>
    <property type="match status" value="1"/>
</dbReference>
<dbReference type="GO" id="GO:0016301">
    <property type="term" value="F:kinase activity"/>
    <property type="evidence" value="ECO:0007669"/>
    <property type="project" value="UniProtKB-KW"/>
</dbReference>
<keyword evidence="11" id="KW-0812">Transmembrane</keyword>
<protein>
    <recommendedName>
        <fullName evidence="2">non-specific serine/threonine protein kinase</fullName>
        <ecNumber evidence="2">2.7.11.1</ecNumber>
    </recommendedName>
</protein>
<keyword evidence="11" id="KW-0472">Membrane</keyword>
<keyword evidence="11" id="KW-1133">Transmembrane helix</keyword>
<evidence type="ECO:0000256" key="9">
    <source>
        <dbReference type="PROSITE-ProRule" id="PRU10141"/>
    </source>
</evidence>
<evidence type="ECO:0000313" key="14">
    <source>
        <dbReference type="Proteomes" id="UP001268542"/>
    </source>
</evidence>
<evidence type="ECO:0000256" key="4">
    <source>
        <dbReference type="ARBA" id="ARBA00022679"/>
    </source>
</evidence>
<dbReference type="Proteomes" id="UP001268542">
    <property type="component" value="Unassembled WGS sequence"/>
</dbReference>
<dbReference type="PROSITE" id="PS50011">
    <property type="entry name" value="PROTEIN_KINASE_DOM"/>
    <property type="match status" value="1"/>
</dbReference>
<organism evidence="13 14">
    <name type="scientific">Nocardioides imazamoxiresistens</name>
    <dbReference type="NCBI Taxonomy" id="3231893"/>
    <lineage>
        <taxon>Bacteria</taxon>
        <taxon>Bacillati</taxon>
        <taxon>Actinomycetota</taxon>
        <taxon>Actinomycetes</taxon>
        <taxon>Propionibacteriales</taxon>
        <taxon>Nocardioidaceae</taxon>
        <taxon>Nocardioides</taxon>
    </lineage>
</organism>
<evidence type="ECO:0000256" key="5">
    <source>
        <dbReference type="ARBA" id="ARBA00022729"/>
    </source>
</evidence>
<dbReference type="Pfam" id="PF13458">
    <property type="entry name" value="Peripla_BP_6"/>
    <property type="match status" value="1"/>
</dbReference>
<dbReference type="PROSITE" id="PS00107">
    <property type="entry name" value="PROTEIN_KINASE_ATP"/>
    <property type="match status" value="1"/>
</dbReference>
<dbReference type="InterPro" id="IPR017441">
    <property type="entry name" value="Protein_kinase_ATP_BS"/>
</dbReference>
<dbReference type="CDD" id="cd14014">
    <property type="entry name" value="STKc_PknB_like"/>
    <property type="match status" value="1"/>
</dbReference>
<evidence type="ECO:0000256" key="2">
    <source>
        <dbReference type="ARBA" id="ARBA00012513"/>
    </source>
</evidence>
<dbReference type="Pfam" id="PF00069">
    <property type="entry name" value="Pkinase"/>
    <property type="match status" value="1"/>
</dbReference>
<dbReference type="InterPro" id="IPR008271">
    <property type="entry name" value="Ser/Thr_kinase_AS"/>
</dbReference>
<gene>
    <name evidence="13" type="ORF">RDV89_18480</name>
</gene>